<gene>
    <name evidence="1" type="ORF">B4102_2899</name>
</gene>
<evidence type="ECO:0000313" key="2">
    <source>
        <dbReference type="Proteomes" id="UP000075666"/>
    </source>
</evidence>
<dbReference type="STRING" id="46224.B4102_2899"/>
<proteinExistence type="predicted"/>
<reference evidence="1 2" key="1">
    <citation type="submission" date="2016-01" db="EMBL/GenBank/DDBJ databases">
        <title>Genome Sequences of Twelve Sporeforming Bacillus Species Isolated from Foods.</title>
        <authorList>
            <person name="Berendsen E.M."/>
            <person name="Wells-Bennik M.H."/>
            <person name="Krawcyk A.O."/>
            <person name="De Jong A."/>
            <person name="Holsappel S."/>
            <person name="Eijlander R.T."/>
            <person name="Kuipers O.P."/>
        </authorList>
    </citation>
    <scope>NUCLEOTIDE SEQUENCE [LARGE SCALE GENOMIC DNA]</scope>
    <source>
        <strain evidence="1 2">B4102</strain>
    </source>
</reference>
<dbReference type="EMBL" id="LQYN01000035">
    <property type="protein sequence ID" value="KYD08109.1"/>
    <property type="molecule type" value="Genomic_DNA"/>
</dbReference>
<sequence>MKAILNEERAGMKMAKYRMVRTDFWKNPIVIEEMTPEEKYFYFYLLTNPRTTQIGIYQITKKEIAFDLGYSIESREYSFANGAFRETPSIDPLQS</sequence>
<evidence type="ECO:0000313" key="1">
    <source>
        <dbReference type="EMBL" id="KYD08109.1"/>
    </source>
</evidence>
<comment type="caution">
    <text evidence="1">The sequence shown here is derived from an EMBL/GenBank/DDBJ whole genome shotgun (WGS) entry which is preliminary data.</text>
</comment>
<keyword evidence="2" id="KW-1185">Reference proteome</keyword>
<organism evidence="1 2">
    <name type="scientific">Heyndrickxia sporothermodurans</name>
    <dbReference type="NCBI Taxonomy" id="46224"/>
    <lineage>
        <taxon>Bacteria</taxon>
        <taxon>Bacillati</taxon>
        <taxon>Bacillota</taxon>
        <taxon>Bacilli</taxon>
        <taxon>Bacillales</taxon>
        <taxon>Bacillaceae</taxon>
        <taxon>Heyndrickxia</taxon>
    </lineage>
</organism>
<dbReference type="AlphaFoldDB" id="A0A150L7V0"/>
<dbReference type="RefSeq" id="WP_066230422.1">
    <property type="nucleotide sequence ID" value="NZ_JARMRW010000068.1"/>
</dbReference>
<dbReference type="Proteomes" id="UP000075666">
    <property type="component" value="Unassembled WGS sequence"/>
</dbReference>
<accession>A0A150L7V0</accession>
<protein>
    <submittedName>
        <fullName evidence="1">Uncharacterized protein</fullName>
    </submittedName>
</protein>
<name>A0A150L7V0_9BACI</name>